<evidence type="ECO:0000313" key="7">
    <source>
        <dbReference type="EMBL" id="TYL94375.1"/>
    </source>
</evidence>
<dbReference type="PRINTS" id="PR00039">
    <property type="entry name" value="HTHLYSR"/>
</dbReference>
<comment type="function">
    <text evidence="1">NodD regulates the expression of the nodABCFE genes which encode other nodulation proteins. NodD is also a negative regulator of its own expression. Binds flavonoids as inducers.</text>
</comment>
<dbReference type="PANTHER" id="PTHR30346">
    <property type="entry name" value="TRANSCRIPTIONAL DUAL REGULATOR HCAR-RELATED"/>
    <property type="match status" value="1"/>
</dbReference>
<feature type="domain" description="HTH lysR-type" evidence="6">
    <location>
        <begin position="1"/>
        <end position="59"/>
    </location>
</feature>
<dbReference type="FunFam" id="1.10.10.10:FF:000001">
    <property type="entry name" value="LysR family transcriptional regulator"/>
    <property type="match status" value="1"/>
</dbReference>
<evidence type="ECO:0000313" key="8">
    <source>
        <dbReference type="Proteomes" id="UP000324758"/>
    </source>
</evidence>
<dbReference type="AlphaFoldDB" id="A0A5D3KK45"/>
<evidence type="ECO:0000256" key="3">
    <source>
        <dbReference type="ARBA" id="ARBA00023015"/>
    </source>
</evidence>
<gene>
    <name evidence="7" type="ORF">FXB40_18225</name>
</gene>
<dbReference type="EMBL" id="VSSS01000028">
    <property type="protein sequence ID" value="TYL94375.1"/>
    <property type="molecule type" value="Genomic_DNA"/>
</dbReference>
<dbReference type="GO" id="GO:0003700">
    <property type="term" value="F:DNA-binding transcription factor activity"/>
    <property type="evidence" value="ECO:0007669"/>
    <property type="project" value="InterPro"/>
</dbReference>
<keyword evidence="3" id="KW-0805">Transcription regulation</keyword>
<keyword evidence="5" id="KW-0804">Transcription</keyword>
<dbReference type="PANTHER" id="PTHR30346:SF0">
    <property type="entry name" value="HCA OPERON TRANSCRIPTIONAL ACTIVATOR HCAR"/>
    <property type="match status" value="1"/>
</dbReference>
<dbReference type="Gene3D" id="1.10.10.10">
    <property type="entry name" value="Winged helix-like DNA-binding domain superfamily/Winged helix DNA-binding domain"/>
    <property type="match status" value="1"/>
</dbReference>
<proteinExistence type="inferred from homology"/>
<evidence type="ECO:0000256" key="1">
    <source>
        <dbReference type="ARBA" id="ARBA00003502"/>
    </source>
</evidence>
<dbReference type="Proteomes" id="UP000324758">
    <property type="component" value="Unassembled WGS sequence"/>
</dbReference>
<evidence type="ECO:0000256" key="4">
    <source>
        <dbReference type="ARBA" id="ARBA00023125"/>
    </source>
</evidence>
<accession>A0A5D3KK45</accession>
<dbReference type="SUPFAM" id="SSF53850">
    <property type="entry name" value="Periplasmic binding protein-like II"/>
    <property type="match status" value="1"/>
</dbReference>
<dbReference type="Pfam" id="PF03466">
    <property type="entry name" value="LysR_substrate"/>
    <property type="match status" value="1"/>
</dbReference>
<evidence type="ECO:0000256" key="5">
    <source>
        <dbReference type="ARBA" id="ARBA00023163"/>
    </source>
</evidence>
<keyword evidence="8" id="KW-1185">Reference proteome</keyword>
<dbReference type="InterPro" id="IPR005119">
    <property type="entry name" value="LysR_subst-bd"/>
</dbReference>
<dbReference type="RefSeq" id="WP_148773566.1">
    <property type="nucleotide sequence ID" value="NZ_VSSS01000028.1"/>
</dbReference>
<dbReference type="InterPro" id="IPR036390">
    <property type="entry name" value="WH_DNA-bd_sf"/>
</dbReference>
<evidence type="ECO:0000256" key="2">
    <source>
        <dbReference type="ARBA" id="ARBA00009437"/>
    </source>
</evidence>
<comment type="caution">
    <text evidence="7">The sequence shown here is derived from an EMBL/GenBank/DDBJ whole genome shotgun (WGS) entry which is preliminary data.</text>
</comment>
<dbReference type="InterPro" id="IPR036388">
    <property type="entry name" value="WH-like_DNA-bd_sf"/>
</dbReference>
<dbReference type="InterPro" id="IPR000847">
    <property type="entry name" value="LysR_HTH_N"/>
</dbReference>
<name>A0A5D3KK45_9BRAD</name>
<comment type="similarity">
    <text evidence="2">Belongs to the LysR transcriptional regulatory family.</text>
</comment>
<dbReference type="GO" id="GO:0032993">
    <property type="term" value="C:protein-DNA complex"/>
    <property type="evidence" value="ECO:0007669"/>
    <property type="project" value="TreeGrafter"/>
</dbReference>
<dbReference type="Gene3D" id="3.40.190.10">
    <property type="entry name" value="Periplasmic binding protein-like II"/>
    <property type="match status" value="2"/>
</dbReference>
<sequence length="301" mass="33027">MELRHLRYFIAVAEEGSLTLAAERRLHTAQPSLSRQIRDLELEVGAQLLIRNSRGIELTPAGRAFLDHARLALAQVEVAGEAARRAAQVAKPSFVLGFLTGHEVTWLPEALRILRDDQSNIEVIVHSQLSPDLARGLLQGKLDVAFLRREDQVPGLAFKFLAKEPLVVLLPSDHRLAKHDAIRPQDIPRETFISVPKTTSPALRAVIDDYAARTGIDLTPDQEVDNISMAISMIVSTRGLALLPLYARNLLPPSVVSRPLQGEAPMIDLVIGYNRANTSSLLKVFLSKVDDLIARGSGSIS</sequence>
<dbReference type="PROSITE" id="PS50931">
    <property type="entry name" value="HTH_LYSR"/>
    <property type="match status" value="1"/>
</dbReference>
<reference evidence="7 8" key="1">
    <citation type="submission" date="2019-08" db="EMBL/GenBank/DDBJ databases">
        <title>Bradyrhizobium hipponensis sp. nov., a rhizobium isolated from a Lupinus angustifolius root nodule in Tunisia.</title>
        <authorList>
            <person name="Off K."/>
            <person name="Rejili M."/>
            <person name="Mars M."/>
            <person name="Brachmann A."/>
            <person name="Marin M."/>
        </authorList>
    </citation>
    <scope>NUCLEOTIDE SEQUENCE [LARGE SCALE GENOMIC DNA]</scope>
    <source>
        <strain evidence="7 8">CTAW71</strain>
    </source>
</reference>
<evidence type="ECO:0000259" key="6">
    <source>
        <dbReference type="PROSITE" id="PS50931"/>
    </source>
</evidence>
<organism evidence="7 8">
    <name type="scientific">Bradyrhizobium rifense</name>
    <dbReference type="NCBI Taxonomy" id="515499"/>
    <lineage>
        <taxon>Bacteria</taxon>
        <taxon>Pseudomonadati</taxon>
        <taxon>Pseudomonadota</taxon>
        <taxon>Alphaproteobacteria</taxon>
        <taxon>Hyphomicrobiales</taxon>
        <taxon>Nitrobacteraceae</taxon>
        <taxon>Bradyrhizobium</taxon>
    </lineage>
</organism>
<dbReference type="Pfam" id="PF00126">
    <property type="entry name" value="HTH_1"/>
    <property type="match status" value="1"/>
</dbReference>
<dbReference type="GO" id="GO:0003677">
    <property type="term" value="F:DNA binding"/>
    <property type="evidence" value="ECO:0007669"/>
    <property type="project" value="UniProtKB-KW"/>
</dbReference>
<protein>
    <submittedName>
        <fullName evidence="7">LysR family transcriptional regulator</fullName>
    </submittedName>
</protein>
<keyword evidence="4" id="KW-0238">DNA-binding</keyword>
<dbReference type="OrthoDB" id="9811588at2"/>
<dbReference type="SUPFAM" id="SSF46785">
    <property type="entry name" value="Winged helix' DNA-binding domain"/>
    <property type="match status" value="1"/>
</dbReference>